<evidence type="ECO:0000313" key="1">
    <source>
        <dbReference type="EMBL" id="MPM74673.1"/>
    </source>
</evidence>
<dbReference type="AlphaFoldDB" id="A0A645CCM4"/>
<sequence length="95" mass="10534">MLSKGVRPAFADRHRRLALHLDQARGERKRISVEPVHHAAGGGVVAEHDRLAQPQVIDARRHQPALEQAERTAVAAGYNRNREPGMCAKFLRNAA</sequence>
<reference evidence="1" key="1">
    <citation type="submission" date="2019-08" db="EMBL/GenBank/DDBJ databases">
        <authorList>
            <person name="Kucharzyk K."/>
            <person name="Murdoch R.W."/>
            <person name="Higgins S."/>
            <person name="Loffler F."/>
        </authorList>
    </citation>
    <scope>NUCLEOTIDE SEQUENCE</scope>
</reference>
<proteinExistence type="predicted"/>
<name>A0A645CCM4_9ZZZZ</name>
<organism evidence="1">
    <name type="scientific">bioreactor metagenome</name>
    <dbReference type="NCBI Taxonomy" id="1076179"/>
    <lineage>
        <taxon>unclassified sequences</taxon>
        <taxon>metagenomes</taxon>
        <taxon>ecological metagenomes</taxon>
    </lineage>
</organism>
<comment type="caution">
    <text evidence="1">The sequence shown here is derived from an EMBL/GenBank/DDBJ whole genome shotgun (WGS) entry which is preliminary data.</text>
</comment>
<dbReference type="EMBL" id="VSSQ01026118">
    <property type="protein sequence ID" value="MPM74673.1"/>
    <property type="molecule type" value="Genomic_DNA"/>
</dbReference>
<protein>
    <submittedName>
        <fullName evidence="1">Uncharacterized protein</fullName>
    </submittedName>
</protein>
<gene>
    <name evidence="1" type="ORF">SDC9_121662</name>
</gene>
<accession>A0A645CCM4</accession>